<accession>A0A540K460</accession>
<reference evidence="1 2" key="1">
    <citation type="journal article" date="2019" name="G3 (Bethesda)">
        <title>Sequencing of a Wild Apple (Malus baccata) Genome Unravels the Differences Between Cultivated and Wild Apple Species Regarding Disease Resistance and Cold Tolerance.</title>
        <authorList>
            <person name="Chen X."/>
        </authorList>
    </citation>
    <scope>NUCLEOTIDE SEQUENCE [LARGE SCALE GENOMIC DNA]</scope>
    <source>
        <strain evidence="2">cv. Shandingzi</strain>
        <tissue evidence="1">Leaves</tissue>
    </source>
</reference>
<evidence type="ECO:0000313" key="2">
    <source>
        <dbReference type="Proteomes" id="UP000315295"/>
    </source>
</evidence>
<protein>
    <submittedName>
        <fullName evidence="1">Uncharacterized protein</fullName>
    </submittedName>
</protein>
<evidence type="ECO:0000313" key="1">
    <source>
        <dbReference type="EMBL" id="TQD68980.1"/>
    </source>
</evidence>
<gene>
    <name evidence="1" type="ORF">C1H46_045487</name>
</gene>
<name>A0A540K460_MALBA</name>
<dbReference type="AlphaFoldDB" id="A0A540K460"/>
<keyword evidence="2" id="KW-1185">Reference proteome</keyword>
<sequence>MQPFKRAPQISTLGWIGISSSSLIASSKQPARLRRSVSYPPPQDRYDYMPIKPQCKLSGLDNTQPMYLFQFTYGSAFFHE</sequence>
<comment type="caution">
    <text evidence="1">The sequence shown here is derived from an EMBL/GenBank/DDBJ whole genome shotgun (WGS) entry which is preliminary data.</text>
</comment>
<dbReference type="Proteomes" id="UP000315295">
    <property type="component" value="Unassembled WGS sequence"/>
</dbReference>
<dbReference type="EMBL" id="VIEB01006115">
    <property type="protein sequence ID" value="TQD68980.1"/>
    <property type="molecule type" value="Genomic_DNA"/>
</dbReference>
<organism evidence="1 2">
    <name type="scientific">Malus baccata</name>
    <name type="common">Siberian crab apple</name>
    <name type="synonym">Pyrus baccata</name>
    <dbReference type="NCBI Taxonomy" id="106549"/>
    <lineage>
        <taxon>Eukaryota</taxon>
        <taxon>Viridiplantae</taxon>
        <taxon>Streptophyta</taxon>
        <taxon>Embryophyta</taxon>
        <taxon>Tracheophyta</taxon>
        <taxon>Spermatophyta</taxon>
        <taxon>Magnoliopsida</taxon>
        <taxon>eudicotyledons</taxon>
        <taxon>Gunneridae</taxon>
        <taxon>Pentapetalae</taxon>
        <taxon>rosids</taxon>
        <taxon>fabids</taxon>
        <taxon>Rosales</taxon>
        <taxon>Rosaceae</taxon>
        <taxon>Amygdaloideae</taxon>
        <taxon>Maleae</taxon>
        <taxon>Malus</taxon>
    </lineage>
</organism>
<proteinExistence type="predicted"/>